<dbReference type="KEGG" id="hazt:108670652"/>
<gene>
    <name evidence="2" type="primary">LOC108670652</name>
</gene>
<sequence length="188" mass="20726">MRGPTSMMTYRRLQITANDLAFATTASKNITASDVVQCARMSALANMTAFAFDGTCTAYQIKWKPCSCPDGEKVIYVANSSISYGPPATVPFSTAPYINTTVEKIELKQYQLVNFFSDIFSQALKSFEGDAVKNYADDFVFPRKDGGYNSAPFSVLDVASCVTDTPRGMPVLVSTIHPTYYIREHRST</sequence>
<proteinExistence type="predicted"/>
<evidence type="ECO:0000313" key="2">
    <source>
        <dbReference type="RefSeq" id="XP_018013616.1"/>
    </source>
</evidence>
<organism evidence="1 2">
    <name type="scientific">Hyalella azteca</name>
    <name type="common">Amphipod</name>
    <dbReference type="NCBI Taxonomy" id="294128"/>
    <lineage>
        <taxon>Eukaryota</taxon>
        <taxon>Metazoa</taxon>
        <taxon>Ecdysozoa</taxon>
        <taxon>Arthropoda</taxon>
        <taxon>Crustacea</taxon>
        <taxon>Multicrustacea</taxon>
        <taxon>Malacostraca</taxon>
        <taxon>Eumalacostraca</taxon>
        <taxon>Peracarida</taxon>
        <taxon>Amphipoda</taxon>
        <taxon>Senticaudata</taxon>
        <taxon>Talitrida</taxon>
        <taxon>Talitroidea</taxon>
        <taxon>Hyalellidae</taxon>
        <taxon>Hyalella</taxon>
    </lineage>
</organism>
<keyword evidence="1" id="KW-1185">Reference proteome</keyword>
<name>A0A8B7NJX8_HYAAZ</name>
<reference evidence="2" key="1">
    <citation type="submission" date="2025-08" db="UniProtKB">
        <authorList>
            <consortium name="RefSeq"/>
        </authorList>
    </citation>
    <scope>IDENTIFICATION</scope>
    <source>
        <tissue evidence="2">Whole organism</tissue>
    </source>
</reference>
<dbReference type="RefSeq" id="XP_018013616.1">
    <property type="nucleotide sequence ID" value="XM_018158127.2"/>
</dbReference>
<dbReference type="Proteomes" id="UP000694843">
    <property type="component" value="Unplaced"/>
</dbReference>
<dbReference type="GeneID" id="108670652"/>
<protein>
    <submittedName>
        <fullName evidence="2">Uncharacterized protein LOC108670652</fullName>
    </submittedName>
</protein>
<accession>A0A8B7NJX8</accession>
<evidence type="ECO:0000313" key="1">
    <source>
        <dbReference type="Proteomes" id="UP000694843"/>
    </source>
</evidence>
<dbReference type="AlphaFoldDB" id="A0A8B7NJX8"/>